<dbReference type="EMBL" id="CAKOFQ010007019">
    <property type="protein sequence ID" value="CAH1987488.1"/>
    <property type="molecule type" value="Genomic_DNA"/>
</dbReference>
<dbReference type="Proteomes" id="UP001152888">
    <property type="component" value="Unassembled WGS sequence"/>
</dbReference>
<evidence type="ECO:0000313" key="3">
    <source>
        <dbReference type="Proteomes" id="UP001152888"/>
    </source>
</evidence>
<dbReference type="InterPro" id="IPR000782">
    <property type="entry name" value="FAS1_domain"/>
</dbReference>
<reference evidence="2" key="1">
    <citation type="submission" date="2022-03" db="EMBL/GenBank/DDBJ databases">
        <authorList>
            <person name="Sayadi A."/>
        </authorList>
    </citation>
    <scope>NUCLEOTIDE SEQUENCE</scope>
</reference>
<keyword evidence="3" id="KW-1185">Reference proteome</keyword>
<protein>
    <recommendedName>
        <fullName evidence="1">FAS1 domain-containing protein</fullName>
    </recommendedName>
</protein>
<dbReference type="InterPro" id="IPR036378">
    <property type="entry name" value="FAS1_dom_sf"/>
</dbReference>
<gene>
    <name evidence="2" type="ORF">ACAOBT_LOCUS17872</name>
</gene>
<comment type="caution">
    <text evidence="2">The sequence shown here is derived from an EMBL/GenBank/DDBJ whole genome shotgun (WGS) entry which is preliminary data.</text>
</comment>
<dbReference type="PROSITE" id="PS50213">
    <property type="entry name" value="FAS1"/>
    <property type="match status" value="1"/>
</dbReference>
<dbReference type="AlphaFoldDB" id="A0A9P0L8K0"/>
<dbReference type="SUPFAM" id="SSF82153">
    <property type="entry name" value="FAS1 domain"/>
    <property type="match status" value="1"/>
</dbReference>
<evidence type="ECO:0000259" key="1">
    <source>
        <dbReference type="PROSITE" id="PS50213"/>
    </source>
</evidence>
<evidence type="ECO:0000313" key="2">
    <source>
        <dbReference type="EMBL" id="CAH1987488.1"/>
    </source>
</evidence>
<dbReference type="OrthoDB" id="295078at2759"/>
<feature type="domain" description="FAS1" evidence="1">
    <location>
        <begin position="38"/>
        <end position="181"/>
    </location>
</feature>
<dbReference type="Gene3D" id="2.30.180.10">
    <property type="entry name" value="FAS1 domain"/>
    <property type="match status" value="1"/>
</dbReference>
<proteinExistence type="predicted"/>
<accession>A0A9P0L8K0</accession>
<organism evidence="2 3">
    <name type="scientific">Acanthoscelides obtectus</name>
    <name type="common">Bean weevil</name>
    <name type="synonym">Bruchus obtectus</name>
    <dbReference type="NCBI Taxonomy" id="200917"/>
    <lineage>
        <taxon>Eukaryota</taxon>
        <taxon>Metazoa</taxon>
        <taxon>Ecdysozoa</taxon>
        <taxon>Arthropoda</taxon>
        <taxon>Hexapoda</taxon>
        <taxon>Insecta</taxon>
        <taxon>Pterygota</taxon>
        <taxon>Neoptera</taxon>
        <taxon>Endopterygota</taxon>
        <taxon>Coleoptera</taxon>
        <taxon>Polyphaga</taxon>
        <taxon>Cucujiformia</taxon>
        <taxon>Chrysomeloidea</taxon>
        <taxon>Chrysomelidae</taxon>
        <taxon>Bruchinae</taxon>
        <taxon>Bruchini</taxon>
        <taxon>Acanthoscelides</taxon>
    </lineage>
</organism>
<dbReference type="Pfam" id="PF02469">
    <property type="entry name" value="Fasciclin"/>
    <property type="match status" value="1"/>
</dbReference>
<sequence length="214" mass="25318">MDYSIRISIYRENRAHRAVPHLNNSELPRPVIVRPFPFLNILTKLSSDPDLDYIYTLGESTGFNDILHREDLQFTYFVTTDRFWNMVKQEGLKQVEKDLDILKRHLVIAQKSYTIEKLVDMSKVDYYFTNVDLPTENGVLRIMVREKDGQYYLIWRNKLMHVLKPNYMCTNGIVHIISGPFTIFDDPHEKKSWTVKRNFLEKLITVLKVTFASL</sequence>
<name>A0A9P0L8K0_ACAOB</name>